<dbReference type="Proteomes" id="UP000698752">
    <property type="component" value="Unassembled WGS sequence"/>
</dbReference>
<sequence length="85" mass="9597">MTARAQIADYLDMPEGLLWQPWERSLVSIVAGTDDLRGPTRPLHTRNVPVFRDDGVIRLRGQKDTLREVASRDARLATLVAARFP</sequence>
<dbReference type="EMBL" id="JAAEDI010000007">
    <property type="protein sequence ID" value="MBR0649629.1"/>
    <property type="molecule type" value="Genomic_DNA"/>
</dbReference>
<evidence type="ECO:0000313" key="1">
    <source>
        <dbReference type="EMBL" id="MBR0649629.1"/>
    </source>
</evidence>
<protein>
    <submittedName>
        <fullName evidence="1">Uncharacterized protein</fullName>
    </submittedName>
</protein>
<comment type="caution">
    <text evidence="1">The sequence shown here is derived from an EMBL/GenBank/DDBJ whole genome shotgun (WGS) entry which is preliminary data.</text>
</comment>
<accession>A0ABS5EF38</accession>
<proteinExistence type="predicted"/>
<keyword evidence="2" id="KW-1185">Reference proteome</keyword>
<organism evidence="1 2">
    <name type="scientific">Neoroseomonas terrae</name>
    <dbReference type="NCBI Taxonomy" id="424799"/>
    <lineage>
        <taxon>Bacteria</taxon>
        <taxon>Pseudomonadati</taxon>
        <taxon>Pseudomonadota</taxon>
        <taxon>Alphaproteobacteria</taxon>
        <taxon>Acetobacterales</taxon>
        <taxon>Acetobacteraceae</taxon>
        <taxon>Neoroseomonas</taxon>
    </lineage>
</organism>
<name>A0ABS5EF38_9PROT</name>
<reference evidence="2" key="1">
    <citation type="journal article" date="2021" name="Syst. Appl. Microbiol.">
        <title>Roseomonas hellenica sp. nov., isolated from roots of wild-growing Alkanna tinctoria.</title>
        <authorList>
            <person name="Rat A."/>
            <person name="Naranjo H.D."/>
            <person name="Lebbe L."/>
            <person name="Cnockaert M."/>
            <person name="Krigas N."/>
            <person name="Grigoriadou K."/>
            <person name="Maloupa E."/>
            <person name="Willems A."/>
        </authorList>
    </citation>
    <scope>NUCLEOTIDE SEQUENCE [LARGE SCALE GENOMIC DNA]</scope>
    <source>
        <strain evidence="2">LMG 31159</strain>
    </source>
</reference>
<gene>
    <name evidence="1" type="ORF">GXW78_08150</name>
</gene>
<dbReference type="RefSeq" id="WP_211867731.1">
    <property type="nucleotide sequence ID" value="NZ_JAAEDI010000007.1"/>
</dbReference>
<evidence type="ECO:0000313" key="2">
    <source>
        <dbReference type="Proteomes" id="UP000698752"/>
    </source>
</evidence>